<dbReference type="Proteomes" id="UP000085678">
    <property type="component" value="Unplaced"/>
</dbReference>
<dbReference type="AlphaFoldDB" id="A0A1S3JIF5"/>
<dbReference type="KEGG" id="lak:106173536"/>
<organism evidence="2 3">
    <name type="scientific">Lingula anatina</name>
    <name type="common">Brachiopod</name>
    <name type="synonym">Lingula unguis</name>
    <dbReference type="NCBI Taxonomy" id="7574"/>
    <lineage>
        <taxon>Eukaryota</taxon>
        <taxon>Metazoa</taxon>
        <taxon>Spiralia</taxon>
        <taxon>Lophotrochozoa</taxon>
        <taxon>Brachiopoda</taxon>
        <taxon>Linguliformea</taxon>
        <taxon>Lingulata</taxon>
        <taxon>Lingulida</taxon>
        <taxon>Linguloidea</taxon>
        <taxon>Lingulidae</taxon>
        <taxon>Lingula</taxon>
    </lineage>
</organism>
<accession>A0A1S3JIF5</accession>
<evidence type="ECO:0000313" key="3">
    <source>
        <dbReference type="RefSeq" id="XP_013410148.1"/>
    </source>
</evidence>
<sequence length="719" mass="81882">MHNNTPPMITGPPTTSYAQVVQQSCNQGQTTENSLASSQSRQEELPSRSPTGQLHEITDVLVKNGDQIQTRIDKSGPNQNDPALTSSFKATGQLQQDEPTRIAEQRDKPPKINEDSNVSFEDSWPPTVLHKQFIIQIPDVVGQLEGVVLKSDLPELSDTNLHQIEENSNIWTSYEIPVPINKEEICYSYEIKCKVGWKVWKNKVVTESRTRKVRPCIKQRDVFILPDISKSAQRQDQFNGKLCLFENMLADRTETKQCLIECEEMDFPGNLSREESGELCKWTMHFIEKHEKHKYSTGKILVAYLVAVRSLKYSQSSRKLLDNRSAMLIIGKLKSCTVADIPESYMGMVERLAVELCQLAFSNKSTLLHLIDNFNHLLGMETIINIISSRGGEFCSPFDTTENKKLFETVMSRLTASDVAPRHLKCLFEKLISQCVSPLDLLFFKDECIGWSCDESLINDCMKLTRTRMVIALKEFTKQNYSPEKLKEVFNLWCKVRDDDMICNPEIQCIFEDSIFRKLQSQRVADTIWKDDTAEKLQAFIMESKVFLCEEKGYDMLLLLSKSKHQCLHALVPSILATDKFTRLSQDKLEKVTQTWLKMASEHHSKTKAGPLSKPSDRILYIYQYLLQAIEVPSVKTCVTMTEDLEAFVKGIIRQIGISSVLDKAHKMDNLPDHAQSLFREHVKDIIRADSSDSGASLETIIKGLKGSDMHLYINRSSA</sequence>
<evidence type="ECO:0000256" key="1">
    <source>
        <dbReference type="SAM" id="MobiDB-lite"/>
    </source>
</evidence>
<protein>
    <submittedName>
        <fullName evidence="3">Uncharacterized protein LOC106173536</fullName>
    </submittedName>
</protein>
<feature type="region of interest" description="Disordered" evidence="1">
    <location>
        <begin position="70"/>
        <end position="118"/>
    </location>
</feature>
<dbReference type="GeneID" id="106173536"/>
<dbReference type="RefSeq" id="XP_013410148.1">
    <property type="nucleotide sequence ID" value="XM_013554694.1"/>
</dbReference>
<feature type="region of interest" description="Disordered" evidence="1">
    <location>
        <begin position="28"/>
        <end position="51"/>
    </location>
</feature>
<keyword evidence="2" id="KW-1185">Reference proteome</keyword>
<feature type="compositionally biased region" description="Polar residues" evidence="1">
    <location>
        <begin position="70"/>
        <end position="97"/>
    </location>
</feature>
<reference evidence="3" key="2">
    <citation type="submission" date="2025-08" db="UniProtKB">
        <authorList>
            <consortium name="RefSeq"/>
        </authorList>
    </citation>
    <scope>IDENTIFICATION</scope>
</reference>
<evidence type="ECO:0000313" key="2">
    <source>
        <dbReference type="Proteomes" id="UP000085678"/>
    </source>
</evidence>
<dbReference type="InParanoid" id="A0A1S3JIF5"/>
<gene>
    <name evidence="3" type="primary">LOC106173536</name>
</gene>
<feature type="compositionally biased region" description="Polar residues" evidence="1">
    <location>
        <begin position="28"/>
        <end position="40"/>
    </location>
</feature>
<reference evidence="3" key="1">
    <citation type="journal article" date="2015" name="Nat. Commun.">
        <title>The Lingula genome provides insights into brachiopod evolution and the origin of phosphate biomineralization.</title>
        <authorList>
            <person name="Luo Y.J."/>
            <person name="Takeuchi T."/>
            <person name="Koyanagi R."/>
            <person name="Yamada L."/>
            <person name="Kanda M."/>
            <person name="Khalturina M."/>
            <person name="Fujie M."/>
            <person name="Yamasaki S.I."/>
            <person name="Endo K."/>
            <person name="Satoh N."/>
        </authorList>
    </citation>
    <scope>NUCLEOTIDE SEQUENCE</scope>
</reference>
<name>A0A1S3JIF5_LINAN</name>
<feature type="compositionally biased region" description="Basic and acidic residues" evidence="1">
    <location>
        <begin position="98"/>
        <end position="114"/>
    </location>
</feature>
<proteinExistence type="predicted"/>